<dbReference type="EMBL" id="AMQN01007180">
    <property type="status" value="NOT_ANNOTATED_CDS"/>
    <property type="molecule type" value="Genomic_DNA"/>
</dbReference>
<dbReference type="Proteomes" id="UP000014760">
    <property type="component" value="Unassembled WGS sequence"/>
</dbReference>
<organism evidence="2">
    <name type="scientific">Capitella teleta</name>
    <name type="common">Polychaete worm</name>
    <dbReference type="NCBI Taxonomy" id="283909"/>
    <lineage>
        <taxon>Eukaryota</taxon>
        <taxon>Metazoa</taxon>
        <taxon>Spiralia</taxon>
        <taxon>Lophotrochozoa</taxon>
        <taxon>Annelida</taxon>
        <taxon>Polychaeta</taxon>
        <taxon>Sedentaria</taxon>
        <taxon>Scolecida</taxon>
        <taxon>Capitellidae</taxon>
        <taxon>Capitella</taxon>
    </lineage>
</organism>
<dbReference type="EMBL" id="AMQN01007179">
    <property type="status" value="NOT_ANNOTATED_CDS"/>
    <property type="molecule type" value="Genomic_DNA"/>
</dbReference>
<protein>
    <submittedName>
        <fullName evidence="2 3">Uncharacterized protein</fullName>
    </submittedName>
</protein>
<gene>
    <name evidence="2" type="ORF">CAPTEDRAFT_189034</name>
</gene>
<name>R7UUT7_CAPTE</name>
<reference evidence="3" key="3">
    <citation type="submission" date="2015-06" db="UniProtKB">
        <authorList>
            <consortium name="EnsemblMetazoa"/>
        </authorList>
    </citation>
    <scope>IDENTIFICATION</scope>
</reference>
<keyword evidence="4" id="KW-1185">Reference proteome</keyword>
<dbReference type="EnsemblMetazoa" id="CapteT189034">
    <property type="protein sequence ID" value="CapteP189034"/>
    <property type="gene ID" value="CapteG189034"/>
</dbReference>
<reference evidence="4" key="1">
    <citation type="submission" date="2012-12" db="EMBL/GenBank/DDBJ databases">
        <authorList>
            <person name="Hellsten U."/>
            <person name="Grimwood J."/>
            <person name="Chapman J.A."/>
            <person name="Shapiro H."/>
            <person name="Aerts A."/>
            <person name="Otillar R.P."/>
            <person name="Terry A.Y."/>
            <person name="Boore J.L."/>
            <person name="Simakov O."/>
            <person name="Marletaz F."/>
            <person name="Cho S.-J."/>
            <person name="Edsinger-Gonzales E."/>
            <person name="Havlak P."/>
            <person name="Kuo D.-H."/>
            <person name="Larsson T."/>
            <person name="Lv J."/>
            <person name="Arendt D."/>
            <person name="Savage R."/>
            <person name="Osoegawa K."/>
            <person name="de Jong P."/>
            <person name="Lindberg D.R."/>
            <person name="Seaver E.C."/>
            <person name="Weisblat D.A."/>
            <person name="Putnam N.H."/>
            <person name="Grigoriev I.V."/>
            <person name="Rokhsar D.S."/>
        </authorList>
    </citation>
    <scope>NUCLEOTIDE SEQUENCE</scope>
    <source>
        <strain evidence="4">I ESC-2004</strain>
    </source>
</reference>
<sequence>MALKTAPTDHNLPAETSSAKGDANHTCTLIYAYKGALKQCYLTRICHPCEKIPFNTIHKAILNPISPMEYVTRSKALKFGQVEWRQLVLQEEITKSVSINGDCRRDGPSDEDDDDVTPSATVYAQPPRRSTSLREVYIAPPPALCLRLTPILIALIRFSDVGPAHLLSIHIYTTPLSLHYTDNPPSTMVSPSTTPSSWADAIIIITDEEMLAVADSTPFTQPPSCTWKTMSADIPLSMVRIEEELNIPAGSPLHRRVVDAAEIIHDALPMTLWPDKIFDSFFSRDLRHRQRWMHCAFFWYNGVNPVMIMDWFALIGAFDGVNAKRCREMEQTFANLNDMAKDPAKRGKLSEWHTFDVHVMRWTEMRIGQIIEFK</sequence>
<feature type="region of interest" description="Disordered" evidence="1">
    <location>
        <begin position="99"/>
        <end position="121"/>
    </location>
</feature>
<evidence type="ECO:0000313" key="2">
    <source>
        <dbReference type="EMBL" id="ELU07136.1"/>
    </source>
</evidence>
<dbReference type="EMBL" id="KB300141">
    <property type="protein sequence ID" value="ELU07136.1"/>
    <property type="molecule type" value="Genomic_DNA"/>
</dbReference>
<reference evidence="2 4" key="2">
    <citation type="journal article" date="2013" name="Nature">
        <title>Insights into bilaterian evolution from three spiralian genomes.</title>
        <authorList>
            <person name="Simakov O."/>
            <person name="Marletaz F."/>
            <person name="Cho S.J."/>
            <person name="Edsinger-Gonzales E."/>
            <person name="Havlak P."/>
            <person name="Hellsten U."/>
            <person name="Kuo D.H."/>
            <person name="Larsson T."/>
            <person name="Lv J."/>
            <person name="Arendt D."/>
            <person name="Savage R."/>
            <person name="Osoegawa K."/>
            <person name="de Jong P."/>
            <person name="Grimwood J."/>
            <person name="Chapman J.A."/>
            <person name="Shapiro H."/>
            <person name="Aerts A."/>
            <person name="Otillar R.P."/>
            <person name="Terry A.Y."/>
            <person name="Boore J.L."/>
            <person name="Grigoriev I.V."/>
            <person name="Lindberg D.R."/>
            <person name="Seaver E.C."/>
            <person name="Weisblat D.A."/>
            <person name="Putnam N.H."/>
            <person name="Rokhsar D.S."/>
        </authorList>
    </citation>
    <scope>NUCLEOTIDE SEQUENCE</scope>
    <source>
        <strain evidence="2 4">I ESC-2004</strain>
    </source>
</reference>
<evidence type="ECO:0000313" key="4">
    <source>
        <dbReference type="Proteomes" id="UP000014760"/>
    </source>
</evidence>
<accession>R7UUT7</accession>
<dbReference type="HOGENOM" id="CLU_740200_0_0_1"/>
<evidence type="ECO:0000256" key="1">
    <source>
        <dbReference type="SAM" id="MobiDB-lite"/>
    </source>
</evidence>
<evidence type="ECO:0000313" key="3">
    <source>
        <dbReference type="EnsemblMetazoa" id="CapteP189034"/>
    </source>
</evidence>
<dbReference type="AlphaFoldDB" id="R7UUT7"/>
<proteinExistence type="predicted"/>